<comment type="similarity">
    <text evidence="1">Belongs to the LysR transcriptional regulatory family.</text>
</comment>
<sequence>MRAPNNLNALRAFEAVARHLSYPAAAAELNVTPAAIGQLIRGLEAYLDIELFHRSSSGPSRLSLTDAARAALPDLQGGFDLLSSAVERLRASKSRIIFTVTVPPAFAEKWLLWRVGRFQGRHPYYDLRIETSGHLVDFTSERIDVGIRYGAGAWPDLMSTFLLRDEFFPVCSPVLAHGPNALRRPSDLKNHPLIHDTSMSGFGVFPTWRSWLLHAGYRDSFETDRGLQLNDSAMAIQTAISGNGVALGRTTLVERDLAEGRLVKPFDHVQSCELAYYLVYRKEREQHAPVLAFKEWLLEEVGSN</sequence>
<dbReference type="CDD" id="cd08432">
    <property type="entry name" value="PBP2_GcdR_TrpI_HvrB_AmpR_like"/>
    <property type="match status" value="1"/>
</dbReference>
<dbReference type="GO" id="GO:0003700">
    <property type="term" value="F:DNA-binding transcription factor activity"/>
    <property type="evidence" value="ECO:0007669"/>
    <property type="project" value="InterPro"/>
</dbReference>
<evidence type="ECO:0000313" key="7">
    <source>
        <dbReference type="Proteomes" id="UP001055111"/>
    </source>
</evidence>
<evidence type="ECO:0000256" key="3">
    <source>
        <dbReference type="ARBA" id="ARBA00023125"/>
    </source>
</evidence>
<evidence type="ECO:0000313" key="6">
    <source>
        <dbReference type="EMBL" id="GJH27388.1"/>
    </source>
</evidence>
<evidence type="ECO:0000256" key="1">
    <source>
        <dbReference type="ARBA" id="ARBA00009437"/>
    </source>
</evidence>
<dbReference type="Gene3D" id="1.10.10.10">
    <property type="entry name" value="Winged helix-like DNA-binding domain superfamily/Winged helix DNA-binding domain"/>
    <property type="match status" value="1"/>
</dbReference>
<dbReference type="Gene3D" id="3.40.190.10">
    <property type="entry name" value="Periplasmic binding protein-like II"/>
    <property type="match status" value="2"/>
</dbReference>
<dbReference type="InterPro" id="IPR036388">
    <property type="entry name" value="WH-like_DNA-bd_sf"/>
</dbReference>
<dbReference type="EMBL" id="BPUS01000010">
    <property type="protein sequence ID" value="GJH27388.1"/>
    <property type="molecule type" value="Genomic_DNA"/>
</dbReference>
<comment type="caution">
    <text evidence="6">The sequence shown here is derived from an EMBL/GenBank/DDBJ whole genome shotgun (WGS) entry which is preliminary data.</text>
</comment>
<gene>
    <name evidence="6" type="primary">gcvA</name>
    <name evidence="6" type="ORF">CBA19CS42_22750</name>
</gene>
<dbReference type="PANTHER" id="PTHR30537:SF74">
    <property type="entry name" value="HTH-TYPE TRANSCRIPTIONAL REGULATOR TRPI"/>
    <property type="match status" value="1"/>
</dbReference>
<dbReference type="InterPro" id="IPR000847">
    <property type="entry name" value="LysR_HTH_N"/>
</dbReference>
<dbReference type="GO" id="GO:0006351">
    <property type="term" value="P:DNA-templated transcription"/>
    <property type="evidence" value="ECO:0007669"/>
    <property type="project" value="TreeGrafter"/>
</dbReference>
<organism evidence="6 7">
    <name type="scientific">Caballeronia novacaledonica</name>
    <dbReference type="NCBI Taxonomy" id="1544861"/>
    <lineage>
        <taxon>Bacteria</taxon>
        <taxon>Pseudomonadati</taxon>
        <taxon>Pseudomonadota</taxon>
        <taxon>Betaproteobacteria</taxon>
        <taxon>Burkholderiales</taxon>
        <taxon>Burkholderiaceae</taxon>
        <taxon>Caballeronia</taxon>
    </lineage>
</organism>
<keyword evidence="4" id="KW-0804">Transcription</keyword>
<dbReference type="InterPro" id="IPR005119">
    <property type="entry name" value="LysR_subst-bd"/>
</dbReference>
<dbReference type="GO" id="GO:0043565">
    <property type="term" value="F:sequence-specific DNA binding"/>
    <property type="evidence" value="ECO:0007669"/>
    <property type="project" value="TreeGrafter"/>
</dbReference>
<protein>
    <submittedName>
        <fullName evidence="6">Transcriptional regulator GcvA</fullName>
    </submittedName>
</protein>
<reference evidence="6" key="1">
    <citation type="submission" date="2022-09" db="EMBL/GenBank/DDBJ databases">
        <title>Isolation and characterization of 3-chlorobenzoate degrading bacteria from soils in Shizuoka.</title>
        <authorList>
            <person name="Ifat A."/>
            <person name="Ogawa N."/>
            <person name="Kimbara K."/>
            <person name="Moriuchi R."/>
            <person name="Dohra H."/>
            <person name="Shintani M."/>
        </authorList>
    </citation>
    <scope>NUCLEOTIDE SEQUENCE</scope>
    <source>
        <strain evidence="6">19CS4-2</strain>
    </source>
</reference>
<dbReference type="RefSeq" id="WP_238214070.1">
    <property type="nucleotide sequence ID" value="NZ_BPUS01000010.1"/>
</dbReference>
<dbReference type="SUPFAM" id="SSF46785">
    <property type="entry name" value="Winged helix' DNA-binding domain"/>
    <property type="match status" value="1"/>
</dbReference>
<dbReference type="PANTHER" id="PTHR30537">
    <property type="entry name" value="HTH-TYPE TRANSCRIPTIONAL REGULATOR"/>
    <property type="match status" value="1"/>
</dbReference>
<dbReference type="InterPro" id="IPR036390">
    <property type="entry name" value="WH_DNA-bd_sf"/>
</dbReference>
<dbReference type="Proteomes" id="UP001055111">
    <property type="component" value="Unassembled WGS sequence"/>
</dbReference>
<dbReference type="Pfam" id="PF00126">
    <property type="entry name" value="HTH_1"/>
    <property type="match status" value="1"/>
</dbReference>
<dbReference type="SUPFAM" id="SSF53850">
    <property type="entry name" value="Periplasmic binding protein-like II"/>
    <property type="match status" value="1"/>
</dbReference>
<dbReference type="FunFam" id="3.40.190.10:FF:000017">
    <property type="entry name" value="Glycine cleavage system transcriptional activator"/>
    <property type="match status" value="1"/>
</dbReference>
<dbReference type="InterPro" id="IPR058163">
    <property type="entry name" value="LysR-type_TF_proteobact-type"/>
</dbReference>
<dbReference type="NCBIfam" id="NF008352">
    <property type="entry name" value="PRK11139.1"/>
    <property type="match status" value="1"/>
</dbReference>
<name>A0AA37MI82_9BURK</name>
<accession>A0AA37MI82</accession>
<evidence type="ECO:0000256" key="2">
    <source>
        <dbReference type="ARBA" id="ARBA00023015"/>
    </source>
</evidence>
<keyword evidence="2" id="KW-0805">Transcription regulation</keyword>
<feature type="domain" description="HTH lysR-type" evidence="5">
    <location>
        <begin position="5"/>
        <end position="65"/>
    </location>
</feature>
<keyword evidence="3" id="KW-0238">DNA-binding</keyword>
<dbReference type="Pfam" id="PF03466">
    <property type="entry name" value="LysR_substrate"/>
    <property type="match status" value="1"/>
</dbReference>
<dbReference type="AlphaFoldDB" id="A0AA37MI82"/>
<dbReference type="PROSITE" id="PS50931">
    <property type="entry name" value="HTH_LYSR"/>
    <property type="match status" value="1"/>
</dbReference>
<proteinExistence type="inferred from homology"/>
<evidence type="ECO:0000259" key="5">
    <source>
        <dbReference type="PROSITE" id="PS50931"/>
    </source>
</evidence>
<evidence type="ECO:0000256" key="4">
    <source>
        <dbReference type="ARBA" id="ARBA00023163"/>
    </source>
</evidence>